<organism evidence="3 4">
    <name type="scientific">Diaporthe helianthi</name>
    <dbReference type="NCBI Taxonomy" id="158607"/>
    <lineage>
        <taxon>Eukaryota</taxon>
        <taxon>Fungi</taxon>
        <taxon>Dikarya</taxon>
        <taxon>Ascomycota</taxon>
        <taxon>Pezizomycotina</taxon>
        <taxon>Sordariomycetes</taxon>
        <taxon>Sordariomycetidae</taxon>
        <taxon>Diaporthales</taxon>
        <taxon>Diaporthaceae</taxon>
        <taxon>Diaporthe</taxon>
    </lineage>
</organism>
<evidence type="ECO:0000256" key="1">
    <source>
        <dbReference type="RuleBase" id="RU367072"/>
    </source>
</evidence>
<gene>
    <name evidence="3" type="ORF">DHEL01_v204692</name>
</gene>
<dbReference type="Pfam" id="PF14500">
    <property type="entry name" value="MMS19_N"/>
    <property type="match status" value="1"/>
</dbReference>
<dbReference type="AlphaFoldDB" id="A0A2P5I326"/>
<evidence type="ECO:0000313" key="3">
    <source>
        <dbReference type="EMBL" id="POS76916.1"/>
    </source>
</evidence>
<proteinExistence type="inferred from homology"/>
<dbReference type="EMBL" id="MAVT02000320">
    <property type="protein sequence ID" value="POS76916.1"/>
    <property type="molecule type" value="Genomic_DNA"/>
</dbReference>
<dbReference type="GO" id="GO:0016226">
    <property type="term" value="P:iron-sulfur cluster assembly"/>
    <property type="evidence" value="ECO:0007669"/>
    <property type="project" value="UniProtKB-UniRule"/>
</dbReference>
<dbReference type="InterPro" id="IPR039920">
    <property type="entry name" value="MMS19"/>
</dbReference>
<dbReference type="InParanoid" id="A0A2P5I326"/>
<comment type="caution">
    <text evidence="3">The sequence shown here is derived from an EMBL/GenBank/DDBJ whole genome shotgun (WGS) entry which is preliminary data.</text>
</comment>
<dbReference type="GO" id="GO:0051604">
    <property type="term" value="P:protein maturation"/>
    <property type="evidence" value="ECO:0007669"/>
    <property type="project" value="UniProtKB-UniRule"/>
</dbReference>
<reference evidence="3" key="1">
    <citation type="submission" date="2017-09" db="EMBL/GenBank/DDBJ databases">
        <title>Polyketide synthases of a Diaporthe helianthi virulent isolate.</title>
        <authorList>
            <person name="Baroncelli R."/>
        </authorList>
    </citation>
    <scope>NUCLEOTIDE SEQUENCE [LARGE SCALE GENOMIC DNA]</scope>
    <source>
        <strain evidence="3">7/96</strain>
    </source>
</reference>
<sequence length="1188" mass="131201">MSTHLEELAVRFVERDGLSSEDQQEIAADAAGYVLDPAKFGYPQDQTVLTLVKSIHRWIASVDGEQPSEFAEKNREKHARVKMLSTFFSSIYQQQDPAGLAAATDALLVLITRSNFPPSSADDILTSLGSMEPENYTKQLAKTRLQILRIVQTLLFNDKSARVLQKRYEGAAFLLPILSLTQKERDPANLLEWFQTLETVLKNNEISAEVSLAAFESFSPFFPVSIRKSTAGGPETTEDELKGALRACFAANGLLAQHTFSFLLEKLDDSGSLTASAKLDILRTIRACVVSYEPVDTSLVPYVTKLWSSLKYEVRNGEVPEAVQETLSIFECLTGRLSEFNDSDAALADFLSLTWRDTADDLENPTYTEQAGSILISIAGGSVPAFCCTNPRLLEAVTRNIGQPKSSTHTKTLLVLLNNLVRTHRRLTARADKWSQRDRNAFDVDGFEIPVAVIDDIYFKNFRGHVTENPGKEQVEIAKEAANGLSLLAEAQRLRPDFTTTAAYGEDTLRDICTALSYRATNAFNVSSVYSGDLYSIDVSAVVALKTVVKVFPRGYAKILSNLVGEVDKRTWKGTVSERTLDDLHSMCQRIAYIGCADIPQSGNPIVNFALFSATLLNILSVLFNAEASIRFSAVVADALASGIAYFVKAIEDKGLRQNEELDIRICDLEGLLHAEIPDFPRLRHKQVNLYDPIPSEKAIKTTQHSVFTSFQVVGVYVVSELYQHATSLSMPADSRIPLLHLSDALRSAQNIDEDSPRASDNLAAYLSELGRAGCLVLRELSTNAQMRLDLDNRVVGCFNNVRWGSYETPLVRLRDMELYALSRGIAEAMHLSTVTTLTGINFLNLLTGNLDDPIEANPRMEAIQDYIAFLLANKFNPRAGEGIREIPVPIQAVWTTVLARIEQGLKQPEFLELREFCRFAAILAGAYARRDLPAAALASTVSHAAAKSGTEMGPYVARILSQLFSSPKKGLLDPANHTLQKPLYLQWAFQQLVQPVLGLAYPLSHDDTSVVYSIYVLHAVKSLSLGHYADDAPAVVRIVLAAMQKATNSYDVEAACGISLQILAGDPALFRSHVASLVKAAKSVYNRSLPGPAIYDGTLTAQDNKDWPVDKEQYEQGGRFRYAGDREKIRRMALRTLEVLPAQLDEHDLRAYVDEVRVHLCVALGDKVRDVRRAAEAAQSAWSRIST</sequence>
<feature type="domain" description="MMS19 N-terminal" evidence="2">
    <location>
        <begin position="76"/>
        <end position="314"/>
    </location>
</feature>
<evidence type="ECO:0000259" key="2">
    <source>
        <dbReference type="Pfam" id="PF14500"/>
    </source>
</evidence>
<evidence type="ECO:0000313" key="4">
    <source>
        <dbReference type="Proteomes" id="UP000094444"/>
    </source>
</evidence>
<accession>A0A2P5I326</accession>
<comment type="function">
    <text evidence="1">Key component of the cytosolic iron-sulfur protein assembly (CIA) complex, a multiprotein complex that mediates the incorporation of iron-sulfur cluster into apoproteins specifically involved in DNA metabolism and genomic integrity. In the CIA complex, MMS19 acts as an adapter between early-acting CIA components and a subset of cellular target iron-sulfur proteins.</text>
</comment>
<dbReference type="PANTHER" id="PTHR12891:SF0">
    <property type="entry name" value="MMS19 NUCLEOTIDE EXCISION REPAIR PROTEIN HOMOLOG"/>
    <property type="match status" value="1"/>
</dbReference>
<dbReference type="InterPro" id="IPR016024">
    <property type="entry name" value="ARM-type_fold"/>
</dbReference>
<keyword evidence="4" id="KW-1185">Reference proteome</keyword>
<dbReference type="InterPro" id="IPR029240">
    <property type="entry name" value="MMS19_N"/>
</dbReference>
<dbReference type="Proteomes" id="UP000094444">
    <property type="component" value="Unassembled WGS sequence"/>
</dbReference>
<name>A0A2P5I326_DIAHE</name>
<dbReference type="GO" id="GO:0097361">
    <property type="term" value="C:cytosolic [4Fe-4S] assembly targeting complex"/>
    <property type="evidence" value="ECO:0007669"/>
    <property type="project" value="UniProtKB-UniRule"/>
</dbReference>
<dbReference type="OrthoDB" id="342900at2759"/>
<dbReference type="GO" id="GO:0006281">
    <property type="term" value="P:DNA repair"/>
    <property type="evidence" value="ECO:0007669"/>
    <property type="project" value="UniProtKB-UniRule"/>
</dbReference>
<dbReference type="PANTHER" id="PTHR12891">
    <property type="entry name" value="DNA REPAIR/TRANSCRIPTION PROTEIN MET18/MMS19"/>
    <property type="match status" value="1"/>
</dbReference>
<comment type="similarity">
    <text evidence="1">Belongs to the MET18/MMS19 family.</text>
</comment>
<keyword evidence="1" id="KW-0234">DNA repair</keyword>
<keyword evidence="1" id="KW-0227">DNA damage</keyword>
<comment type="subcellular location">
    <subcellularLocation>
        <location evidence="1">Nucleus</location>
    </subcellularLocation>
</comment>
<dbReference type="SUPFAM" id="SSF48371">
    <property type="entry name" value="ARM repeat"/>
    <property type="match status" value="1"/>
</dbReference>
<dbReference type="GO" id="GO:0005634">
    <property type="term" value="C:nucleus"/>
    <property type="evidence" value="ECO:0007669"/>
    <property type="project" value="UniProtKB-SubCell"/>
</dbReference>
<keyword evidence="1" id="KW-0539">Nucleus</keyword>
<dbReference type="STRING" id="158607.A0A2P5I326"/>
<protein>
    <recommendedName>
        <fullName evidence="1">MMS19 nucleotide excision repair protein</fullName>
    </recommendedName>
</protein>